<protein>
    <submittedName>
        <fullName evidence="1">Phosphoribosylglycinamide formyltransferase</fullName>
    </submittedName>
</protein>
<accession>A0A7Y0N3H9</accession>
<evidence type="ECO:0000313" key="1">
    <source>
        <dbReference type="EMBL" id="NMR77660.1"/>
    </source>
</evidence>
<dbReference type="InterPro" id="IPR043519">
    <property type="entry name" value="NT_sf"/>
</dbReference>
<comment type="caution">
    <text evidence="1">The sequence shown here is derived from an EMBL/GenBank/DDBJ whole genome shotgun (WGS) entry which is preliminary data.</text>
</comment>
<name>A0A7Y0N3H9_VIBAL</name>
<gene>
    <name evidence="1" type="ORF">HKB35_29200</name>
</gene>
<dbReference type="EMBL" id="JABCMA010000952">
    <property type="protein sequence ID" value="NMR77660.1"/>
    <property type="molecule type" value="Genomic_DNA"/>
</dbReference>
<dbReference type="GO" id="GO:0016740">
    <property type="term" value="F:transferase activity"/>
    <property type="evidence" value="ECO:0007669"/>
    <property type="project" value="UniProtKB-KW"/>
</dbReference>
<dbReference type="AlphaFoldDB" id="A0A7Y0N3H9"/>
<sequence>LERETTIVKVKNRFKKPGPSGYRDLNVLVRLPKTNLIAEVQLHLKAIADVKNGPEHDLYAQIQKLERQASMEKRNLSEIEMASIKNMRSQAKNLYQQAWQPYLTTHLEAA</sequence>
<dbReference type="Proteomes" id="UP000565155">
    <property type="component" value="Unassembled WGS sequence"/>
</dbReference>
<keyword evidence="1" id="KW-0808">Transferase</keyword>
<organism evidence="1 2">
    <name type="scientific">Vibrio alginolyticus</name>
    <dbReference type="NCBI Taxonomy" id="663"/>
    <lineage>
        <taxon>Bacteria</taxon>
        <taxon>Pseudomonadati</taxon>
        <taxon>Pseudomonadota</taxon>
        <taxon>Gammaproteobacteria</taxon>
        <taxon>Vibrionales</taxon>
        <taxon>Vibrionaceae</taxon>
        <taxon>Vibrio</taxon>
    </lineage>
</organism>
<feature type="non-terminal residue" evidence="1">
    <location>
        <position position="1"/>
    </location>
</feature>
<evidence type="ECO:0000313" key="2">
    <source>
        <dbReference type="Proteomes" id="UP000565155"/>
    </source>
</evidence>
<proteinExistence type="predicted"/>
<reference evidence="1 2" key="1">
    <citation type="submission" date="2020-04" db="EMBL/GenBank/DDBJ databases">
        <title>Whole-genome sequencing of Vibrio spp. from China reveals different genetic environments of blaCTX-M-14 among diverse lineages.</title>
        <authorList>
            <person name="Zheng Z."/>
            <person name="Ye L."/>
            <person name="Chen S."/>
        </authorList>
    </citation>
    <scope>NUCLEOTIDE SEQUENCE [LARGE SCALE GENOMIC DNA]</scope>
    <source>
        <strain evidence="1 2">Vb1636</strain>
    </source>
</reference>
<dbReference type="SUPFAM" id="SSF81301">
    <property type="entry name" value="Nucleotidyltransferase"/>
    <property type="match status" value="1"/>
</dbReference>